<feature type="domain" description="Thoeris protein ThsB TIR-like" evidence="1">
    <location>
        <begin position="7"/>
        <end position="103"/>
    </location>
</feature>
<name>A0A4U1ZME9_9VIBR</name>
<dbReference type="InterPro" id="IPR015032">
    <property type="entry name" value="ThsB__TIR-like_domain"/>
</dbReference>
<dbReference type="AlphaFoldDB" id="A0A4U1ZME9"/>
<gene>
    <name evidence="2" type="ORF">FCV50_02640</name>
</gene>
<protein>
    <submittedName>
        <fullName evidence="2">TIR domain-containing protein</fullName>
    </submittedName>
</protein>
<evidence type="ECO:0000313" key="2">
    <source>
        <dbReference type="EMBL" id="TKF36123.1"/>
    </source>
</evidence>
<comment type="caution">
    <text evidence="2">The sequence shown here is derived from an EMBL/GenBank/DDBJ whole genome shotgun (WGS) entry which is preliminary data.</text>
</comment>
<dbReference type="Gene3D" id="3.40.50.9200">
    <property type="entry name" value="Hypothetical protein MTH538"/>
    <property type="match status" value="1"/>
</dbReference>
<organism evidence="2 3">
    <name type="scientific">Vibrio kanaloae</name>
    <dbReference type="NCBI Taxonomy" id="170673"/>
    <lineage>
        <taxon>Bacteria</taxon>
        <taxon>Pseudomonadati</taxon>
        <taxon>Pseudomonadota</taxon>
        <taxon>Gammaproteobacteria</taxon>
        <taxon>Vibrionales</taxon>
        <taxon>Vibrionaceae</taxon>
        <taxon>Vibrio</taxon>
    </lineage>
</organism>
<evidence type="ECO:0000259" key="1">
    <source>
        <dbReference type="Pfam" id="PF08937"/>
    </source>
</evidence>
<evidence type="ECO:0000313" key="3">
    <source>
        <dbReference type="Proteomes" id="UP000307574"/>
    </source>
</evidence>
<accession>A0A4U1ZME9</accession>
<proteinExistence type="predicted"/>
<reference evidence="2 3" key="1">
    <citation type="submission" date="2019-04" db="EMBL/GenBank/DDBJ databases">
        <title>A reverse ecology approach based on a biological definition of microbial populations.</title>
        <authorList>
            <person name="Arevalo P."/>
            <person name="Vaninsberghe D."/>
            <person name="Elsherbini J."/>
            <person name="Gore J."/>
            <person name="Polz M."/>
        </authorList>
    </citation>
    <scope>NUCLEOTIDE SEQUENCE [LARGE SCALE GENOMIC DNA]</scope>
    <source>
        <strain evidence="2 3">10N.261.46.F4</strain>
    </source>
</reference>
<dbReference type="EMBL" id="SYUV01000007">
    <property type="protein sequence ID" value="TKF36123.1"/>
    <property type="molecule type" value="Genomic_DNA"/>
</dbReference>
<dbReference type="Pfam" id="PF08937">
    <property type="entry name" value="ThsB_TIR"/>
    <property type="match status" value="1"/>
</dbReference>
<dbReference type="SUPFAM" id="SSF52206">
    <property type="entry name" value="Hypothetical protein MTH538"/>
    <property type="match status" value="1"/>
</dbReference>
<dbReference type="RefSeq" id="WP_069490136.1">
    <property type="nucleotide sequence ID" value="NZ_SYUV01000007.1"/>
</dbReference>
<dbReference type="InterPro" id="IPR036490">
    <property type="entry name" value="ThsB_TIR-like_sf"/>
</dbReference>
<dbReference type="Proteomes" id="UP000307574">
    <property type="component" value="Unassembled WGS sequence"/>
</dbReference>
<sequence length="133" mass="14783">MKTYNLFFSHSWNYGAQYSSVVSLLSNRSFFSFRNYSVPSHNPIVGARTDAQLSAAIENKIRASSVVIIMAGVYSTYSKWINKEIEIAKKLGKPIIAVKPFGSTKISSPVRAAANEVCNWSTESIVSAIRRWA</sequence>